<feature type="transmembrane region" description="Helical" evidence="4">
    <location>
        <begin position="46"/>
        <end position="64"/>
    </location>
</feature>
<evidence type="ECO:0000256" key="3">
    <source>
        <dbReference type="ARBA" id="ARBA00023136"/>
    </source>
</evidence>
<proteinExistence type="predicted"/>
<feature type="non-terminal residue" evidence="5">
    <location>
        <position position="1"/>
    </location>
</feature>
<feature type="transmembrane region" description="Helical" evidence="4">
    <location>
        <begin position="76"/>
        <end position="96"/>
    </location>
</feature>
<dbReference type="GO" id="GO:0022857">
    <property type="term" value="F:transmembrane transporter activity"/>
    <property type="evidence" value="ECO:0007669"/>
    <property type="project" value="InterPro"/>
</dbReference>
<feature type="transmembrane region" description="Helical" evidence="4">
    <location>
        <begin position="12"/>
        <end position="40"/>
    </location>
</feature>
<dbReference type="HOGENOM" id="CLU_1443993_0_0_4"/>
<keyword evidence="1 4" id="KW-0812">Transmembrane</keyword>
<evidence type="ECO:0000256" key="2">
    <source>
        <dbReference type="ARBA" id="ARBA00022989"/>
    </source>
</evidence>
<feature type="transmembrane region" description="Helical" evidence="4">
    <location>
        <begin position="144"/>
        <end position="162"/>
    </location>
</feature>
<feature type="transmembrane region" description="Helical" evidence="4">
    <location>
        <begin position="168"/>
        <end position="186"/>
    </location>
</feature>
<accession>H3KI39</accession>
<dbReference type="PATRIC" id="fig|762967.3.peg.1925"/>
<keyword evidence="2 4" id="KW-1133">Transmembrane helix</keyword>
<dbReference type="InterPro" id="IPR011701">
    <property type="entry name" value="MFS"/>
</dbReference>
<gene>
    <name evidence="5" type="ORF">HMPREF9440_02441</name>
</gene>
<dbReference type="Proteomes" id="UP000004956">
    <property type="component" value="Unassembled WGS sequence"/>
</dbReference>
<feature type="transmembrane region" description="Helical" evidence="4">
    <location>
        <begin position="102"/>
        <end position="123"/>
    </location>
</feature>
<evidence type="ECO:0000313" key="5">
    <source>
        <dbReference type="EMBL" id="EHY30231.1"/>
    </source>
</evidence>
<evidence type="ECO:0000256" key="1">
    <source>
        <dbReference type="ARBA" id="ARBA00022692"/>
    </source>
</evidence>
<dbReference type="InterPro" id="IPR036259">
    <property type="entry name" value="MFS_trans_sf"/>
</dbReference>
<dbReference type="Gene3D" id="1.20.1720.10">
    <property type="entry name" value="Multidrug resistance protein D"/>
    <property type="match status" value="1"/>
</dbReference>
<sequence>SGWNAGKFRFMAGVIGHGFTFMGGIVYSAGAADFVINIMGMGVDDFGWLVVPLIVCTMLGGWAGPRLLRRLGPWPLLAWSISVMTAAGLVGIALDWEGAPGYPWLLVCPMIYHFNMAVVRPVMNVMNLDYFPKNRGMAASIQQFFQTMGFAVASAVLVPIVLGEAWRYSAVMAGAAVLTGLLWIVVKRRREAAVDAE</sequence>
<protein>
    <recommendedName>
        <fullName evidence="7">Major facilitator superfamily (MFS) profile domain-containing protein</fullName>
    </recommendedName>
</protein>
<dbReference type="STRING" id="762967.HMPREF9440_02441"/>
<name>H3KI39_9BURK</name>
<evidence type="ECO:0000256" key="4">
    <source>
        <dbReference type="SAM" id="Phobius"/>
    </source>
</evidence>
<dbReference type="SUPFAM" id="SSF103473">
    <property type="entry name" value="MFS general substrate transporter"/>
    <property type="match status" value="1"/>
</dbReference>
<evidence type="ECO:0000313" key="6">
    <source>
        <dbReference type="Proteomes" id="UP000004956"/>
    </source>
</evidence>
<organism evidence="5 6">
    <name type="scientific">Sutterella parvirubra YIT 11816</name>
    <dbReference type="NCBI Taxonomy" id="762967"/>
    <lineage>
        <taxon>Bacteria</taxon>
        <taxon>Pseudomonadati</taxon>
        <taxon>Pseudomonadota</taxon>
        <taxon>Betaproteobacteria</taxon>
        <taxon>Burkholderiales</taxon>
        <taxon>Sutterellaceae</taxon>
        <taxon>Sutterella</taxon>
    </lineage>
</organism>
<keyword evidence="3 4" id="KW-0472">Membrane</keyword>
<evidence type="ECO:0008006" key="7">
    <source>
        <dbReference type="Google" id="ProtNLM"/>
    </source>
</evidence>
<keyword evidence="6" id="KW-1185">Reference proteome</keyword>
<comment type="caution">
    <text evidence="5">The sequence shown here is derived from an EMBL/GenBank/DDBJ whole genome shotgun (WGS) entry which is preliminary data.</text>
</comment>
<dbReference type="AlphaFoldDB" id="H3KI39"/>
<dbReference type="Pfam" id="PF07690">
    <property type="entry name" value="MFS_1"/>
    <property type="match status" value="1"/>
</dbReference>
<dbReference type="EMBL" id="AFBQ01000371">
    <property type="protein sequence ID" value="EHY30231.1"/>
    <property type="molecule type" value="Genomic_DNA"/>
</dbReference>
<reference evidence="5 6" key="1">
    <citation type="submission" date="2011-11" db="EMBL/GenBank/DDBJ databases">
        <authorList>
            <person name="Weinstock G."/>
            <person name="Sodergren E."/>
            <person name="Clifton S."/>
            <person name="Fulton L."/>
            <person name="Fulton B."/>
            <person name="Courtney L."/>
            <person name="Fronick C."/>
            <person name="Harrison M."/>
            <person name="Strong C."/>
            <person name="Farmer C."/>
            <person name="Delahaunty K."/>
            <person name="Markovic C."/>
            <person name="Hall O."/>
            <person name="Minx P."/>
            <person name="Tomlinson C."/>
            <person name="Mitreva M."/>
            <person name="Hou S."/>
            <person name="Chen J."/>
            <person name="Wollam A."/>
            <person name="Pepin K.H."/>
            <person name="Johnson M."/>
            <person name="Bhonagiri V."/>
            <person name="Zhang X."/>
            <person name="Suruliraj S."/>
            <person name="Warren W."/>
            <person name="Chinwalla A."/>
            <person name="Mardis E.R."/>
            <person name="Wilson R.K."/>
        </authorList>
    </citation>
    <scope>NUCLEOTIDE SEQUENCE [LARGE SCALE GENOMIC DNA]</scope>
    <source>
        <strain evidence="5 6">YIT 11816</strain>
    </source>
</reference>